<evidence type="ECO:0000313" key="2">
    <source>
        <dbReference type="Proteomes" id="UP000887222"/>
    </source>
</evidence>
<dbReference type="EMBL" id="BPMK01000025">
    <property type="protein sequence ID" value="GIZ54072.1"/>
    <property type="molecule type" value="Genomic_DNA"/>
</dbReference>
<organism evidence="1 2">
    <name type="scientific">Noviherbaspirillum aridicola</name>
    <dbReference type="NCBI Taxonomy" id="2849687"/>
    <lineage>
        <taxon>Bacteria</taxon>
        <taxon>Pseudomonadati</taxon>
        <taxon>Pseudomonadota</taxon>
        <taxon>Betaproteobacteria</taxon>
        <taxon>Burkholderiales</taxon>
        <taxon>Oxalobacteraceae</taxon>
        <taxon>Noviherbaspirillum</taxon>
    </lineage>
</organism>
<dbReference type="RefSeq" id="WP_220810479.1">
    <property type="nucleotide sequence ID" value="NZ_BPMK01000025.1"/>
</dbReference>
<gene>
    <name evidence="1" type="ORF">NCCP691_40860</name>
</gene>
<accession>A0ABQ4QA13</accession>
<name>A0ABQ4QA13_9BURK</name>
<evidence type="ECO:0000313" key="1">
    <source>
        <dbReference type="EMBL" id="GIZ54072.1"/>
    </source>
</evidence>
<protein>
    <submittedName>
        <fullName evidence="1">Uncharacterized protein</fullName>
    </submittedName>
</protein>
<keyword evidence="2" id="KW-1185">Reference proteome</keyword>
<sequence>MANLTLLKAGERAKVVSIGYLTETQHQAINAIRQKEGKPLLVEPVVLFLGRHLYESRSADGYTIEDMAVMVESALSAESIAHAHHKMTGVMNHSSREDGYGNRVRDLGVLELYARRPKAELLSVIPKGDDIKPKDLK</sequence>
<reference evidence="1 2" key="1">
    <citation type="journal article" date="2022" name="Int. J. Syst. Evol. Microbiol.">
        <title>Noviherbaspirillum aridicola sp. nov., isolated from an arid soil in Pakistan.</title>
        <authorList>
            <person name="Khan I.U."/>
            <person name="Saqib M."/>
            <person name="Amin A."/>
            <person name="Hussain F."/>
            <person name="Li L."/>
            <person name="Liu Y.H."/>
            <person name="Fang B.Z."/>
            <person name="Ahmed I."/>
            <person name="Li W.J."/>
        </authorList>
    </citation>
    <scope>NUCLEOTIDE SEQUENCE [LARGE SCALE GENOMIC DNA]</scope>
    <source>
        <strain evidence="1 2">NCCP-691</strain>
    </source>
</reference>
<proteinExistence type="predicted"/>
<dbReference type="Proteomes" id="UP000887222">
    <property type="component" value="Unassembled WGS sequence"/>
</dbReference>
<comment type="caution">
    <text evidence="1">The sequence shown here is derived from an EMBL/GenBank/DDBJ whole genome shotgun (WGS) entry which is preliminary data.</text>
</comment>